<feature type="domain" description="YdbS-like PH" evidence="2">
    <location>
        <begin position="82"/>
        <end position="135"/>
    </location>
</feature>
<feature type="transmembrane region" description="Helical" evidence="1">
    <location>
        <begin position="60"/>
        <end position="83"/>
    </location>
</feature>
<keyword evidence="4" id="KW-1185">Reference proteome</keyword>
<keyword evidence="1" id="KW-1133">Transmembrane helix</keyword>
<dbReference type="OrthoDB" id="3354538at2"/>
<accession>A0A6I4VZX0</accession>
<dbReference type="EMBL" id="WUTW01000001">
    <property type="protein sequence ID" value="MXQ63537.1"/>
    <property type="molecule type" value="Genomic_DNA"/>
</dbReference>
<keyword evidence="1" id="KW-0812">Transmembrane</keyword>
<dbReference type="Pfam" id="PF03703">
    <property type="entry name" value="bPH_2"/>
    <property type="match status" value="1"/>
</dbReference>
<dbReference type="PANTHER" id="PTHR37938">
    <property type="entry name" value="BLL0215 PROTEIN"/>
    <property type="match status" value="1"/>
</dbReference>
<sequence length="167" mass="18465">MIVYRDSRSRVIDKYLMSYEGRVIAVRKHPAVLLPAASGAVGSLLVCAAVSAFTGLWLVWWLWLLSLGHLVWRVLGWSIDFFLVTEHRVMAVSGILNRNVGMAPLSKVTDITLERTPLGRILGYGDFVLETAGQWQALKAVGYVPYPEQLYLEVSSVIFGAVDGSPD</sequence>
<keyword evidence="1" id="KW-0472">Membrane</keyword>
<organism evidence="3 4">
    <name type="scientific">Actinomadura rayongensis</name>
    <dbReference type="NCBI Taxonomy" id="1429076"/>
    <lineage>
        <taxon>Bacteria</taxon>
        <taxon>Bacillati</taxon>
        <taxon>Actinomycetota</taxon>
        <taxon>Actinomycetes</taxon>
        <taxon>Streptosporangiales</taxon>
        <taxon>Thermomonosporaceae</taxon>
        <taxon>Actinomadura</taxon>
    </lineage>
</organism>
<evidence type="ECO:0000256" key="1">
    <source>
        <dbReference type="SAM" id="Phobius"/>
    </source>
</evidence>
<dbReference type="PANTHER" id="PTHR37938:SF1">
    <property type="entry name" value="BLL0215 PROTEIN"/>
    <property type="match status" value="1"/>
</dbReference>
<gene>
    <name evidence="3" type="ORF">GQ466_05795</name>
</gene>
<evidence type="ECO:0000313" key="3">
    <source>
        <dbReference type="EMBL" id="MXQ63537.1"/>
    </source>
</evidence>
<name>A0A6I4VZX0_9ACTN</name>
<evidence type="ECO:0000313" key="4">
    <source>
        <dbReference type="Proteomes" id="UP000431901"/>
    </source>
</evidence>
<dbReference type="AlphaFoldDB" id="A0A6I4VZX0"/>
<reference evidence="3 4" key="1">
    <citation type="submission" date="2019-12" db="EMBL/GenBank/DDBJ databases">
        <title>Nocardia macrotermitis sp. nov. and Nocardia aurantia sp. nov., isolated from the gut of the fungus growing-termite Macrotermes natalensis.</title>
        <authorList>
            <person name="Christine B."/>
            <person name="Rene B."/>
        </authorList>
    </citation>
    <scope>NUCLEOTIDE SEQUENCE [LARGE SCALE GENOMIC DNA]</scope>
    <source>
        <strain evidence="3 4">DSM 102126</strain>
    </source>
</reference>
<comment type="caution">
    <text evidence="3">The sequence shown here is derived from an EMBL/GenBank/DDBJ whole genome shotgun (WGS) entry which is preliminary data.</text>
</comment>
<evidence type="ECO:0000259" key="2">
    <source>
        <dbReference type="Pfam" id="PF03703"/>
    </source>
</evidence>
<proteinExistence type="predicted"/>
<feature type="transmembrane region" description="Helical" evidence="1">
    <location>
        <begin position="32"/>
        <end position="54"/>
    </location>
</feature>
<protein>
    <submittedName>
        <fullName evidence="3">PH domain-containing protein</fullName>
    </submittedName>
</protein>
<dbReference type="InterPro" id="IPR005182">
    <property type="entry name" value="YdbS-like_PH"/>
</dbReference>
<dbReference type="Proteomes" id="UP000431901">
    <property type="component" value="Unassembled WGS sequence"/>
</dbReference>